<evidence type="ECO:0000259" key="11">
    <source>
        <dbReference type="PROSITE" id="PS50262"/>
    </source>
</evidence>
<dbReference type="OrthoDB" id="9445642at2759"/>
<keyword evidence="6 10" id="KW-0472">Membrane</keyword>
<dbReference type="EMBL" id="MU827302">
    <property type="protein sequence ID" value="KAJ7365896.1"/>
    <property type="molecule type" value="Genomic_DNA"/>
</dbReference>
<evidence type="ECO:0000256" key="7">
    <source>
        <dbReference type="ARBA" id="ARBA00023170"/>
    </source>
</evidence>
<dbReference type="Pfam" id="PF00001">
    <property type="entry name" value="7tm_1"/>
    <property type="match status" value="1"/>
</dbReference>
<dbReference type="Proteomes" id="UP001163046">
    <property type="component" value="Unassembled WGS sequence"/>
</dbReference>
<dbReference type="PANTHER" id="PTHR24249">
    <property type="entry name" value="HISTAMINE RECEPTOR-RELATED G-PROTEIN COUPLED RECEPTOR"/>
    <property type="match status" value="1"/>
</dbReference>
<keyword evidence="8 9" id="KW-0807">Transducer</keyword>
<dbReference type="PANTHER" id="PTHR24249:SF372">
    <property type="entry name" value="G-PROTEIN COUPLED RECEPTORS FAMILY 1 PROFILE DOMAIN-CONTAINING PROTEIN"/>
    <property type="match status" value="1"/>
</dbReference>
<dbReference type="PROSITE" id="PS00237">
    <property type="entry name" value="G_PROTEIN_RECEP_F1_1"/>
    <property type="match status" value="1"/>
</dbReference>
<dbReference type="InterPro" id="IPR050569">
    <property type="entry name" value="TAAR"/>
</dbReference>
<gene>
    <name evidence="12" type="ORF">OS493_002622</name>
</gene>
<dbReference type="GO" id="GO:0005886">
    <property type="term" value="C:plasma membrane"/>
    <property type="evidence" value="ECO:0007669"/>
    <property type="project" value="UniProtKB-SubCell"/>
</dbReference>
<dbReference type="Gene3D" id="1.20.1070.10">
    <property type="entry name" value="Rhodopsin 7-helix transmembrane proteins"/>
    <property type="match status" value="1"/>
</dbReference>
<evidence type="ECO:0000256" key="2">
    <source>
        <dbReference type="ARBA" id="ARBA00022475"/>
    </source>
</evidence>
<keyword evidence="5 9" id="KW-0297">G-protein coupled receptor</keyword>
<keyword evidence="7 9" id="KW-0675">Receptor</keyword>
<dbReference type="SUPFAM" id="SSF81321">
    <property type="entry name" value="Family A G protein-coupled receptor-like"/>
    <property type="match status" value="1"/>
</dbReference>
<feature type="transmembrane region" description="Helical" evidence="10">
    <location>
        <begin position="179"/>
        <end position="198"/>
    </location>
</feature>
<name>A0A9W9YTA6_9CNID</name>
<dbReference type="GO" id="GO:0004930">
    <property type="term" value="F:G protein-coupled receptor activity"/>
    <property type="evidence" value="ECO:0007669"/>
    <property type="project" value="UniProtKB-KW"/>
</dbReference>
<dbReference type="InterPro" id="IPR017452">
    <property type="entry name" value="GPCR_Rhodpsn_7TM"/>
</dbReference>
<evidence type="ECO:0000256" key="9">
    <source>
        <dbReference type="RuleBase" id="RU000688"/>
    </source>
</evidence>
<feature type="transmembrane region" description="Helical" evidence="10">
    <location>
        <begin position="279"/>
        <end position="299"/>
    </location>
</feature>
<dbReference type="AlphaFoldDB" id="A0A9W9YTA6"/>
<evidence type="ECO:0000313" key="12">
    <source>
        <dbReference type="EMBL" id="KAJ7365896.1"/>
    </source>
</evidence>
<evidence type="ECO:0000313" key="13">
    <source>
        <dbReference type="Proteomes" id="UP001163046"/>
    </source>
</evidence>
<accession>A0A9W9YTA6</accession>
<keyword evidence="3 9" id="KW-0812">Transmembrane</keyword>
<keyword evidence="13" id="KW-1185">Reference proteome</keyword>
<comment type="subcellular location">
    <subcellularLocation>
        <location evidence="1">Cell membrane</location>
        <topology evidence="1">Multi-pass membrane protein</topology>
    </subcellularLocation>
</comment>
<feature type="transmembrane region" description="Helical" evidence="10">
    <location>
        <begin position="319"/>
        <end position="339"/>
    </location>
</feature>
<evidence type="ECO:0000256" key="1">
    <source>
        <dbReference type="ARBA" id="ARBA00004651"/>
    </source>
</evidence>
<dbReference type="InterPro" id="IPR000276">
    <property type="entry name" value="GPCR_Rhodpsn"/>
</dbReference>
<evidence type="ECO:0000256" key="5">
    <source>
        <dbReference type="ARBA" id="ARBA00023040"/>
    </source>
</evidence>
<feature type="transmembrane region" description="Helical" evidence="10">
    <location>
        <begin position="218"/>
        <end position="240"/>
    </location>
</feature>
<feature type="transmembrane region" description="Helical" evidence="10">
    <location>
        <begin position="98"/>
        <end position="120"/>
    </location>
</feature>
<comment type="similarity">
    <text evidence="9">Belongs to the G-protein coupled receptor 1 family.</text>
</comment>
<keyword evidence="4 10" id="KW-1133">Transmembrane helix</keyword>
<sequence length="386" mass="43981">MIYGDGITILHKVQKWWSRINTRQRKALTELNDAGKLYSYTNCRKNASFGDNRSASEQPSMAVIFFFLVLMATFIVIINCFVVILVWKKKILRTPANICLTSLACSDFLSGSCVIPLIIACMTLEADYSITGPRCLTMDLINRMLSISAILHLLAIAVERYVVIVRFVRPEGFLSCKKYVVIVSAVWLIPLFASLIQLSWVDVKDGVPQLRGVSQPEIIYDLICIFGFVCVPLLIIVVAYMKVFCILRRHTQEIQKQTMLFASDSRPPRHKLKERRATLIYASMIGFYIIGWFPYYLITLSYDLGEEEMVDKIPPWADTAFMFCRFSSPLVNPILYTFFKKDFKKVICSIRRGGAQADTGPTSYSHVDAIQLRYRKNSNSSTIAET</sequence>
<feature type="transmembrane region" description="Helical" evidence="10">
    <location>
        <begin position="62"/>
        <end position="86"/>
    </location>
</feature>
<evidence type="ECO:0000256" key="3">
    <source>
        <dbReference type="ARBA" id="ARBA00022692"/>
    </source>
</evidence>
<organism evidence="12 13">
    <name type="scientific">Desmophyllum pertusum</name>
    <dbReference type="NCBI Taxonomy" id="174260"/>
    <lineage>
        <taxon>Eukaryota</taxon>
        <taxon>Metazoa</taxon>
        <taxon>Cnidaria</taxon>
        <taxon>Anthozoa</taxon>
        <taxon>Hexacorallia</taxon>
        <taxon>Scleractinia</taxon>
        <taxon>Caryophylliina</taxon>
        <taxon>Caryophylliidae</taxon>
        <taxon>Desmophyllum</taxon>
    </lineage>
</organism>
<evidence type="ECO:0000256" key="4">
    <source>
        <dbReference type="ARBA" id="ARBA00022989"/>
    </source>
</evidence>
<evidence type="ECO:0000256" key="8">
    <source>
        <dbReference type="ARBA" id="ARBA00023224"/>
    </source>
</evidence>
<evidence type="ECO:0000256" key="6">
    <source>
        <dbReference type="ARBA" id="ARBA00023136"/>
    </source>
</evidence>
<protein>
    <recommendedName>
        <fullName evidence="11">G-protein coupled receptors family 1 profile domain-containing protein</fullName>
    </recommendedName>
</protein>
<feature type="domain" description="G-protein coupled receptors family 1 profile" evidence="11">
    <location>
        <begin position="78"/>
        <end position="336"/>
    </location>
</feature>
<keyword evidence="2" id="KW-1003">Cell membrane</keyword>
<feature type="transmembrane region" description="Helical" evidence="10">
    <location>
        <begin position="140"/>
        <end position="158"/>
    </location>
</feature>
<proteinExistence type="inferred from homology"/>
<evidence type="ECO:0000256" key="10">
    <source>
        <dbReference type="SAM" id="Phobius"/>
    </source>
</evidence>
<dbReference type="CDD" id="cd00637">
    <property type="entry name" value="7tm_classA_rhodopsin-like"/>
    <property type="match status" value="1"/>
</dbReference>
<reference evidence="12" key="1">
    <citation type="submission" date="2023-01" db="EMBL/GenBank/DDBJ databases">
        <title>Genome assembly of the deep-sea coral Lophelia pertusa.</title>
        <authorList>
            <person name="Herrera S."/>
            <person name="Cordes E."/>
        </authorList>
    </citation>
    <scope>NUCLEOTIDE SEQUENCE</scope>
    <source>
        <strain evidence="12">USNM1676648</strain>
        <tissue evidence="12">Polyp</tissue>
    </source>
</reference>
<comment type="caution">
    <text evidence="12">The sequence shown here is derived from an EMBL/GenBank/DDBJ whole genome shotgun (WGS) entry which is preliminary data.</text>
</comment>
<dbReference type="PRINTS" id="PR00237">
    <property type="entry name" value="GPCRRHODOPSN"/>
</dbReference>
<dbReference type="PROSITE" id="PS50262">
    <property type="entry name" value="G_PROTEIN_RECEP_F1_2"/>
    <property type="match status" value="1"/>
</dbReference>